<feature type="compositionally biased region" description="Basic residues" evidence="1">
    <location>
        <begin position="549"/>
        <end position="558"/>
    </location>
</feature>
<gene>
    <name evidence="3" type="ORF">VT52_016555</name>
</gene>
<dbReference type="EMBL" id="LBDA02000036">
    <property type="protein sequence ID" value="OIK26417.1"/>
    <property type="molecule type" value="Genomic_DNA"/>
</dbReference>
<keyword evidence="2" id="KW-0472">Membrane</keyword>
<accession>A0A1J4Q074</accession>
<evidence type="ECO:0000313" key="4">
    <source>
        <dbReference type="Proteomes" id="UP000034838"/>
    </source>
</evidence>
<dbReference type="Proteomes" id="UP000034838">
    <property type="component" value="Unassembled WGS sequence"/>
</dbReference>
<feature type="transmembrane region" description="Helical" evidence="2">
    <location>
        <begin position="21"/>
        <end position="44"/>
    </location>
</feature>
<evidence type="ECO:0000256" key="2">
    <source>
        <dbReference type="SAM" id="Phobius"/>
    </source>
</evidence>
<evidence type="ECO:0008006" key="5">
    <source>
        <dbReference type="Google" id="ProtNLM"/>
    </source>
</evidence>
<protein>
    <recommendedName>
        <fullName evidence="5">TPM domain-containing protein</fullName>
    </recommendedName>
</protein>
<sequence>MTSSLFRGRPRCAKAHIRVRVTHAVLGALVGAGWLMLPLMTVAARRPVPAVPPGTPAEAAAPGAGGASAADYVVPLVAVAAAAVLAAYGWLRRVRRARTRTTPGKPLPGRPAPSTLADAERQARIALVLADDCVRTSREELGFVRERFGMGKGGTRTAAAPAAGAAGAGAKTGTAGEGHGAEAATAAFVRALGGAEAELAAAFAVWRRYEQGSPGEAGARRQALAGVVGRCAEAGRRLDAEAAALDQVRGLEGPGAGAALDVAEGRVRGLAVRTVAAHGTLAALRERYAAPATDPVTGSVEQAEDRLLFATAHLGATRRSIDAGEGDGAARSLRAAEGAVAQAEVLVTGVERLTARLREAAALVPAALTGAEAELTAARHGRSRVPLATGELNARLAHADGVLAAVRDELTGALPYDPLDALRRITRAVDRLEVGRSGVLDTAALLVARTALDSADDFVTVHRGAVGPRARALLAEAARTLTAGTSTAFEADTAAREARDLAERDVRAHGTPCPDATTAGLPGAVLGGVLLAEDPDGGPPAAFGGPATRGRRHLRAPA</sequence>
<dbReference type="OrthoDB" id="5105562at2"/>
<feature type="region of interest" description="Disordered" evidence="1">
    <location>
        <begin position="530"/>
        <end position="558"/>
    </location>
</feature>
<dbReference type="AlphaFoldDB" id="A0A1J4Q074"/>
<evidence type="ECO:0000313" key="3">
    <source>
        <dbReference type="EMBL" id="OIK26417.1"/>
    </source>
</evidence>
<feature type="transmembrane region" description="Helical" evidence="2">
    <location>
        <begin position="72"/>
        <end position="91"/>
    </location>
</feature>
<keyword evidence="4" id="KW-1185">Reference proteome</keyword>
<reference evidence="3" key="1">
    <citation type="submission" date="2016-10" db="EMBL/GenBank/DDBJ databases">
        <title>Genome sequence of Streptomyces malaysiense MUSC 136.</title>
        <authorList>
            <person name="Lee L.-H."/>
            <person name="Ser H.-L."/>
        </authorList>
    </citation>
    <scope>NUCLEOTIDE SEQUENCE [LARGE SCALE GENOMIC DNA]</scope>
    <source>
        <strain evidence="3">MUSC 136</strain>
    </source>
</reference>
<name>A0A1J4Q074_9ACTN</name>
<evidence type="ECO:0000256" key="1">
    <source>
        <dbReference type="SAM" id="MobiDB-lite"/>
    </source>
</evidence>
<organism evidence="3 4">
    <name type="scientific">Streptomyces malaysiense</name>
    <dbReference type="NCBI Taxonomy" id="1428626"/>
    <lineage>
        <taxon>Bacteria</taxon>
        <taxon>Bacillati</taxon>
        <taxon>Actinomycetota</taxon>
        <taxon>Actinomycetes</taxon>
        <taxon>Kitasatosporales</taxon>
        <taxon>Streptomycetaceae</taxon>
        <taxon>Streptomyces</taxon>
    </lineage>
</organism>
<keyword evidence="2" id="KW-1133">Transmembrane helix</keyword>
<proteinExistence type="predicted"/>
<comment type="caution">
    <text evidence="3">The sequence shown here is derived from an EMBL/GenBank/DDBJ whole genome shotgun (WGS) entry which is preliminary data.</text>
</comment>
<keyword evidence="2" id="KW-0812">Transmembrane</keyword>
<dbReference type="RefSeq" id="WP_046425938.1">
    <property type="nucleotide sequence ID" value="NZ_LBDA02000036.1"/>
</dbReference>